<gene>
    <name evidence="8" type="primary">MRPS5</name>
    <name evidence="8" type="ORF">Q9L58_000939</name>
</gene>
<reference evidence="8 9" key="1">
    <citation type="submission" date="2024-02" db="EMBL/GenBank/DDBJ databases">
        <title>Discinaceae phylogenomics.</title>
        <authorList>
            <person name="Dirks A.C."/>
            <person name="James T.Y."/>
        </authorList>
    </citation>
    <scope>NUCLEOTIDE SEQUENCE [LARGE SCALE GENOMIC DNA]</scope>
    <source>
        <strain evidence="8 9">ACD0624</strain>
    </source>
</reference>
<comment type="caution">
    <text evidence="8">The sequence shown here is derived from an EMBL/GenBank/DDBJ whole genome shotgun (WGS) entry which is preliminary data.</text>
</comment>
<evidence type="ECO:0000256" key="1">
    <source>
        <dbReference type="ARBA" id="ARBA00008945"/>
    </source>
</evidence>
<evidence type="ECO:0000256" key="5">
    <source>
        <dbReference type="RuleBase" id="RU003823"/>
    </source>
</evidence>
<dbReference type="InterPro" id="IPR000851">
    <property type="entry name" value="Ribosomal_uS5"/>
</dbReference>
<dbReference type="SUPFAM" id="SSF54211">
    <property type="entry name" value="Ribosomal protein S5 domain 2-like"/>
    <property type="match status" value="1"/>
</dbReference>
<dbReference type="Gene3D" id="3.30.230.10">
    <property type="match status" value="1"/>
</dbReference>
<name>A0ABR3GW09_9PEZI</name>
<dbReference type="SUPFAM" id="SSF54768">
    <property type="entry name" value="dsRNA-binding domain-like"/>
    <property type="match status" value="1"/>
</dbReference>
<keyword evidence="3 4" id="KW-0687">Ribonucleoprotein</keyword>
<comment type="similarity">
    <text evidence="1 5">Belongs to the universal ribosomal protein uS5 family.</text>
</comment>
<evidence type="ECO:0000256" key="4">
    <source>
        <dbReference type="PROSITE-ProRule" id="PRU00268"/>
    </source>
</evidence>
<evidence type="ECO:0000256" key="3">
    <source>
        <dbReference type="ARBA" id="ARBA00023274"/>
    </source>
</evidence>
<protein>
    <submittedName>
        <fullName evidence="8">28S ribosomal protein S5, mitochondrial</fullName>
    </submittedName>
</protein>
<evidence type="ECO:0000313" key="9">
    <source>
        <dbReference type="Proteomes" id="UP001447188"/>
    </source>
</evidence>
<dbReference type="Proteomes" id="UP001447188">
    <property type="component" value="Unassembled WGS sequence"/>
</dbReference>
<dbReference type="Gene3D" id="3.30.160.20">
    <property type="match status" value="1"/>
</dbReference>
<evidence type="ECO:0000256" key="2">
    <source>
        <dbReference type="ARBA" id="ARBA00022980"/>
    </source>
</evidence>
<keyword evidence="2 4" id="KW-0689">Ribosomal protein</keyword>
<dbReference type="InterPro" id="IPR020568">
    <property type="entry name" value="Ribosomal_Su5_D2-typ_SF"/>
</dbReference>
<dbReference type="InterPro" id="IPR014721">
    <property type="entry name" value="Ribsml_uS5_D2-typ_fold_subgr"/>
</dbReference>
<dbReference type="InterPro" id="IPR005324">
    <property type="entry name" value="Ribosomal_uS5_C"/>
</dbReference>
<keyword evidence="9" id="KW-1185">Reference proteome</keyword>
<dbReference type="PANTHER" id="PTHR48277">
    <property type="entry name" value="MITOCHONDRIAL RIBOSOMAL PROTEIN S5"/>
    <property type="match status" value="1"/>
</dbReference>
<accession>A0ABR3GW09</accession>
<evidence type="ECO:0000256" key="6">
    <source>
        <dbReference type="SAM" id="MobiDB-lite"/>
    </source>
</evidence>
<evidence type="ECO:0000313" key="8">
    <source>
        <dbReference type="EMBL" id="KAL0640111.1"/>
    </source>
</evidence>
<dbReference type="GO" id="GO:0005840">
    <property type="term" value="C:ribosome"/>
    <property type="evidence" value="ECO:0007669"/>
    <property type="project" value="UniProtKB-KW"/>
</dbReference>
<feature type="domain" description="S5 DRBM" evidence="7">
    <location>
        <begin position="165"/>
        <end position="228"/>
    </location>
</feature>
<proteinExistence type="inferred from homology"/>
<evidence type="ECO:0000259" key="7">
    <source>
        <dbReference type="PROSITE" id="PS50881"/>
    </source>
</evidence>
<dbReference type="InterPro" id="IPR013810">
    <property type="entry name" value="Ribosomal_uS5_N"/>
</dbReference>
<sequence length="328" mass="36524">MSACRPLRSFLQPFSRRALSTSSFLSHRGPVRDYPVRDTPPPNPATAPYTPADLADLRKHYSASQIASFLAGETSISRSDFESRVARPPSDPMGLGYLDDLSMYDPLLDFPDPANPPVYVPGHPLQPLPVMTDPFYGDDKEAARVPWMREVSRQTGFSEEELGRFRHRVLVSHRVVNMTHMGKISKIYSLAVAGNGNGLVGIGEGKATEHEDSHRMATYVAMRNLEPIPRYEGRTIFGDVEVKVGAVELGLYSRPPGFGVRCSQYVFEIARCLGIQDLSARATRSRNPMNVIKATMHALRSQKLPETIARGRGKKFVDVRKVYYNGMV</sequence>
<dbReference type="Pfam" id="PF00333">
    <property type="entry name" value="Ribosomal_S5"/>
    <property type="match status" value="1"/>
</dbReference>
<organism evidence="8 9">
    <name type="scientific">Discina gigas</name>
    <dbReference type="NCBI Taxonomy" id="1032678"/>
    <lineage>
        <taxon>Eukaryota</taxon>
        <taxon>Fungi</taxon>
        <taxon>Dikarya</taxon>
        <taxon>Ascomycota</taxon>
        <taxon>Pezizomycotina</taxon>
        <taxon>Pezizomycetes</taxon>
        <taxon>Pezizales</taxon>
        <taxon>Discinaceae</taxon>
        <taxon>Discina</taxon>
    </lineage>
</organism>
<feature type="region of interest" description="Disordered" evidence="6">
    <location>
        <begin position="29"/>
        <end position="50"/>
    </location>
</feature>
<dbReference type="Pfam" id="PF03719">
    <property type="entry name" value="Ribosomal_S5_C"/>
    <property type="match status" value="1"/>
</dbReference>
<dbReference type="EMBL" id="JBBBZM010000006">
    <property type="protein sequence ID" value="KAL0640111.1"/>
    <property type="molecule type" value="Genomic_DNA"/>
</dbReference>
<dbReference type="PANTHER" id="PTHR48277:SF1">
    <property type="entry name" value="MITOCHONDRIAL RIBOSOMAL PROTEIN S5"/>
    <property type="match status" value="1"/>
</dbReference>
<dbReference type="PROSITE" id="PS50881">
    <property type="entry name" value="S5_DSRBD"/>
    <property type="match status" value="1"/>
</dbReference>